<keyword evidence="1" id="KW-0812">Transmembrane</keyword>
<feature type="transmembrane region" description="Helical" evidence="1">
    <location>
        <begin position="12"/>
        <end position="38"/>
    </location>
</feature>
<dbReference type="AlphaFoldDB" id="A0A8D8QYN4"/>
<protein>
    <submittedName>
        <fullName evidence="2">Uncharacterized protein</fullName>
    </submittedName>
</protein>
<keyword evidence="1" id="KW-1133">Transmembrane helix</keyword>
<name>A0A8D8QYN4_9HEMI</name>
<evidence type="ECO:0000313" key="2">
    <source>
        <dbReference type="EMBL" id="CAG6640501.1"/>
    </source>
</evidence>
<dbReference type="EMBL" id="HBUF01112268">
    <property type="protein sequence ID" value="CAG6640501.1"/>
    <property type="molecule type" value="Transcribed_RNA"/>
</dbReference>
<evidence type="ECO:0000256" key="1">
    <source>
        <dbReference type="SAM" id="Phobius"/>
    </source>
</evidence>
<keyword evidence="1" id="KW-0472">Membrane</keyword>
<proteinExistence type="predicted"/>
<sequence length="142" mass="16330">MLDILSVPLWTLVAVLQISTLLSLKVSNILVTFFPAFFSRRLLSFWFIYTKHFLPVVLIRKHSDYTMVTQRVKFGKVQFINILVDGKTAKTGEITGGTPMNISLLEWLAFLNENYDWRIRNQPIWKPASVGRKTASEVNVGR</sequence>
<accession>A0A8D8QYN4</accession>
<reference evidence="2" key="1">
    <citation type="submission" date="2021-05" db="EMBL/GenBank/DDBJ databases">
        <authorList>
            <person name="Alioto T."/>
            <person name="Alioto T."/>
            <person name="Gomez Garrido J."/>
        </authorList>
    </citation>
    <scope>NUCLEOTIDE SEQUENCE</scope>
</reference>
<organism evidence="2">
    <name type="scientific">Cacopsylla melanoneura</name>
    <dbReference type="NCBI Taxonomy" id="428564"/>
    <lineage>
        <taxon>Eukaryota</taxon>
        <taxon>Metazoa</taxon>
        <taxon>Ecdysozoa</taxon>
        <taxon>Arthropoda</taxon>
        <taxon>Hexapoda</taxon>
        <taxon>Insecta</taxon>
        <taxon>Pterygota</taxon>
        <taxon>Neoptera</taxon>
        <taxon>Paraneoptera</taxon>
        <taxon>Hemiptera</taxon>
        <taxon>Sternorrhyncha</taxon>
        <taxon>Psylloidea</taxon>
        <taxon>Psyllidae</taxon>
        <taxon>Psyllinae</taxon>
        <taxon>Cacopsylla</taxon>
    </lineage>
</organism>